<dbReference type="AlphaFoldDB" id="A0A2V1DYZ5"/>
<accession>A0A2V1DYZ5</accession>
<name>A0A2V1DYZ5_9PLEO</name>
<reference evidence="1 2" key="1">
    <citation type="journal article" date="2018" name="Sci. Rep.">
        <title>Comparative genomics provides insights into the lifestyle and reveals functional heterogeneity of dark septate endophytic fungi.</title>
        <authorList>
            <person name="Knapp D.G."/>
            <person name="Nemeth J.B."/>
            <person name="Barry K."/>
            <person name="Hainaut M."/>
            <person name="Henrissat B."/>
            <person name="Johnson J."/>
            <person name="Kuo A."/>
            <person name="Lim J.H.P."/>
            <person name="Lipzen A."/>
            <person name="Nolan M."/>
            <person name="Ohm R.A."/>
            <person name="Tamas L."/>
            <person name="Grigoriev I.V."/>
            <person name="Spatafora J.W."/>
            <person name="Nagy L.G."/>
            <person name="Kovacs G.M."/>
        </authorList>
    </citation>
    <scope>NUCLEOTIDE SEQUENCE [LARGE SCALE GENOMIC DNA]</scope>
    <source>
        <strain evidence="1 2">DSE2036</strain>
    </source>
</reference>
<organism evidence="1 2">
    <name type="scientific">Periconia macrospinosa</name>
    <dbReference type="NCBI Taxonomy" id="97972"/>
    <lineage>
        <taxon>Eukaryota</taxon>
        <taxon>Fungi</taxon>
        <taxon>Dikarya</taxon>
        <taxon>Ascomycota</taxon>
        <taxon>Pezizomycotina</taxon>
        <taxon>Dothideomycetes</taxon>
        <taxon>Pleosporomycetidae</taxon>
        <taxon>Pleosporales</taxon>
        <taxon>Massarineae</taxon>
        <taxon>Periconiaceae</taxon>
        <taxon>Periconia</taxon>
    </lineage>
</organism>
<protein>
    <submittedName>
        <fullName evidence="1">Uncharacterized protein</fullName>
    </submittedName>
</protein>
<dbReference type="Proteomes" id="UP000244855">
    <property type="component" value="Unassembled WGS sequence"/>
</dbReference>
<evidence type="ECO:0000313" key="1">
    <source>
        <dbReference type="EMBL" id="PVI03568.1"/>
    </source>
</evidence>
<dbReference type="EMBL" id="KZ805330">
    <property type="protein sequence ID" value="PVI03568.1"/>
    <property type="molecule type" value="Genomic_DNA"/>
</dbReference>
<evidence type="ECO:0000313" key="2">
    <source>
        <dbReference type="Proteomes" id="UP000244855"/>
    </source>
</evidence>
<keyword evidence="2" id="KW-1185">Reference proteome</keyword>
<sequence>MSLTKLNLSARFVFQHPNLRSLTKSLLCELQQNQDPHSSSADTSRLNLAAVRNGYLDLGLQFQPDSLHTSAPTSIFSVTDASGLTAMLSGPKGSREYVLGGEHYPAPDIAKDFVFKYVDRIYCNADTEDEKNYE</sequence>
<gene>
    <name evidence="1" type="ORF">DM02DRAFT_669778</name>
</gene>
<proteinExistence type="predicted"/>